<dbReference type="EMBL" id="HAEA01010927">
    <property type="protein sequence ID" value="SBQ39407.1"/>
    <property type="molecule type" value="Transcribed_RNA"/>
</dbReference>
<dbReference type="AlphaFoldDB" id="A0A1A8DZQ6"/>
<feature type="compositionally biased region" description="Low complexity" evidence="1">
    <location>
        <begin position="1"/>
        <end position="13"/>
    </location>
</feature>
<feature type="non-terminal residue" evidence="2">
    <location>
        <position position="67"/>
    </location>
</feature>
<evidence type="ECO:0000256" key="1">
    <source>
        <dbReference type="SAM" id="MobiDB-lite"/>
    </source>
</evidence>
<evidence type="ECO:0000313" key="2">
    <source>
        <dbReference type="EMBL" id="SBQ39407.1"/>
    </source>
</evidence>
<name>A0A1A8DZQ6_NOTKA</name>
<feature type="region of interest" description="Disordered" evidence="1">
    <location>
        <begin position="1"/>
        <end position="27"/>
    </location>
</feature>
<feature type="non-terminal residue" evidence="2">
    <location>
        <position position="1"/>
    </location>
</feature>
<accession>A0A1A8DZQ6</accession>
<sequence length="67" mass="7589">GRRSGFSSRTRTSADQNNPRTQLTFTRNIQMTPVASGQISCDRRDQSRSVWKISVPPHQESDMVLLV</sequence>
<proteinExistence type="predicted"/>
<protein>
    <submittedName>
        <fullName evidence="2">Uncharacterized protein</fullName>
    </submittedName>
</protein>
<feature type="compositionally biased region" description="Polar residues" evidence="1">
    <location>
        <begin position="14"/>
        <end position="27"/>
    </location>
</feature>
<organism evidence="2">
    <name type="scientific">Nothobranchius kadleci</name>
    <name type="common">African annual killifish</name>
    <dbReference type="NCBI Taxonomy" id="1051664"/>
    <lineage>
        <taxon>Eukaryota</taxon>
        <taxon>Metazoa</taxon>
        <taxon>Chordata</taxon>
        <taxon>Craniata</taxon>
        <taxon>Vertebrata</taxon>
        <taxon>Euteleostomi</taxon>
        <taxon>Actinopterygii</taxon>
        <taxon>Neopterygii</taxon>
        <taxon>Teleostei</taxon>
        <taxon>Neoteleostei</taxon>
        <taxon>Acanthomorphata</taxon>
        <taxon>Ovalentaria</taxon>
        <taxon>Atherinomorphae</taxon>
        <taxon>Cyprinodontiformes</taxon>
        <taxon>Nothobranchiidae</taxon>
        <taxon>Nothobranchius</taxon>
    </lineage>
</organism>
<reference evidence="2" key="2">
    <citation type="submission" date="2016-06" db="EMBL/GenBank/DDBJ databases">
        <title>The genome of a short-lived fish provides insights into sex chromosome evolution and the genetic control of aging.</title>
        <authorList>
            <person name="Reichwald K."/>
            <person name="Felder M."/>
            <person name="Petzold A."/>
            <person name="Koch P."/>
            <person name="Groth M."/>
            <person name="Platzer M."/>
        </authorList>
    </citation>
    <scope>NUCLEOTIDE SEQUENCE</scope>
    <source>
        <tissue evidence="2">Brain</tissue>
    </source>
</reference>
<reference evidence="2" key="1">
    <citation type="submission" date="2016-05" db="EMBL/GenBank/DDBJ databases">
        <authorList>
            <person name="Lavstsen T."/>
            <person name="Jespersen J.S."/>
        </authorList>
    </citation>
    <scope>NUCLEOTIDE SEQUENCE</scope>
    <source>
        <tissue evidence="2">Brain</tissue>
    </source>
</reference>
<gene>
    <name evidence="2" type="primary">Nfu_g_1_023583</name>
</gene>